<evidence type="ECO:0000256" key="1">
    <source>
        <dbReference type="ARBA" id="ARBA00022491"/>
    </source>
</evidence>
<keyword evidence="7" id="KW-1185">Reference proteome</keyword>
<keyword evidence="4" id="KW-0804">Transcription</keyword>
<sequence>MAARGPGMVTARQVAESLGVAVSTVGRALADDPRISPRTRLAVREAAERLGYVENLPAQMMRGGSSRMIGLMLPDIRNSFYATIADALSTCCDAAGYQLVVSIADSAEAEARHVRQLASARAAGIVIVPTPAPQAETCAMLARIPHVQLLRRVRELSPAWFGIDDMECLRAGTAHLIARGHRRIAYIGGSGDYSTGADRLAGFRRAFTEAGLDLAGAIEHLGPPADPRFGAEAAAALLAAADPPSAIITGAVQLTGAVLQAIAGRPLSEGREPALVGFGDEPSFSWWRGELTAIAMPIQELAQACGGWLIARLETGAAIEAHASIASAQLVEYRRAS</sequence>
<evidence type="ECO:0000256" key="4">
    <source>
        <dbReference type="ARBA" id="ARBA00023163"/>
    </source>
</evidence>
<dbReference type="GO" id="GO:0003677">
    <property type="term" value="F:DNA binding"/>
    <property type="evidence" value="ECO:0007669"/>
    <property type="project" value="UniProtKB-KW"/>
</dbReference>
<dbReference type="RefSeq" id="WP_316019682.1">
    <property type="nucleotide sequence ID" value="NZ_JAWDID010000030.1"/>
</dbReference>
<dbReference type="SMART" id="SM00354">
    <property type="entry name" value="HTH_LACI"/>
    <property type="match status" value="1"/>
</dbReference>
<dbReference type="InterPro" id="IPR010982">
    <property type="entry name" value="Lambda_DNA-bd_dom_sf"/>
</dbReference>
<gene>
    <name evidence="6" type="ORF">RKE40_18415</name>
</gene>
<accession>A0ABU3SBW2</accession>
<dbReference type="CDD" id="cd01392">
    <property type="entry name" value="HTH_LacI"/>
    <property type="match status" value="1"/>
</dbReference>
<dbReference type="SUPFAM" id="SSF47413">
    <property type="entry name" value="lambda repressor-like DNA-binding domains"/>
    <property type="match status" value="1"/>
</dbReference>
<evidence type="ECO:0000259" key="5">
    <source>
        <dbReference type="PROSITE" id="PS50932"/>
    </source>
</evidence>
<dbReference type="SUPFAM" id="SSF53822">
    <property type="entry name" value="Periplasmic binding protein-like I"/>
    <property type="match status" value="1"/>
</dbReference>
<dbReference type="InterPro" id="IPR046335">
    <property type="entry name" value="LacI/GalR-like_sensor"/>
</dbReference>
<keyword evidence="1" id="KW-0678">Repressor</keyword>
<keyword evidence="3 6" id="KW-0238">DNA-binding</keyword>
<dbReference type="Gene3D" id="1.10.260.40">
    <property type="entry name" value="lambda repressor-like DNA-binding domains"/>
    <property type="match status" value="1"/>
</dbReference>
<proteinExistence type="predicted"/>
<dbReference type="Proteomes" id="UP001254257">
    <property type="component" value="Unassembled WGS sequence"/>
</dbReference>
<dbReference type="Pfam" id="PF00356">
    <property type="entry name" value="LacI"/>
    <property type="match status" value="1"/>
</dbReference>
<dbReference type="PANTHER" id="PTHR30146">
    <property type="entry name" value="LACI-RELATED TRANSCRIPTIONAL REPRESSOR"/>
    <property type="match status" value="1"/>
</dbReference>
<dbReference type="Pfam" id="PF13377">
    <property type="entry name" value="Peripla_BP_3"/>
    <property type="match status" value="1"/>
</dbReference>
<keyword evidence="2" id="KW-0805">Transcription regulation</keyword>
<dbReference type="EMBL" id="JAWDID010000030">
    <property type="protein sequence ID" value="MDU0341877.1"/>
    <property type="molecule type" value="Genomic_DNA"/>
</dbReference>
<reference evidence="6 7" key="1">
    <citation type="submission" date="2023-09" db="EMBL/GenBank/DDBJ databases">
        <title>Whole genome shotgun sequencing (WGS) of Bosea sp. ZW T0_25, isolated from stored onions (Allium cepa).</title>
        <authorList>
            <person name="Stoll D.A."/>
            <person name="Huch M."/>
        </authorList>
    </citation>
    <scope>NUCLEOTIDE SEQUENCE [LARGE SCALE GENOMIC DNA]</scope>
    <source>
        <strain evidence="6 7">ZW T0_25</strain>
    </source>
</reference>
<evidence type="ECO:0000313" key="7">
    <source>
        <dbReference type="Proteomes" id="UP001254257"/>
    </source>
</evidence>
<feature type="domain" description="HTH lacI-type" evidence="5">
    <location>
        <begin position="9"/>
        <end position="63"/>
    </location>
</feature>
<dbReference type="InterPro" id="IPR000843">
    <property type="entry name" value="HTH_LacI"/>
</dbReference>
<dbReference type="CDD" id="cd06267">
    <property type="entry name" value="PBP1_LacI_sugar_binding-like"/>
    <property type="match status" value="1"/>
</dbReference>
<name>A0ABU3SBW2_9HYPH</name>
<dbReference type="PANTHER" id="PTHR30146:SF148">
    <property type="entry name" value="HTH-TYPE TRANSCRIPTIONAL REPRESSOR PURR-RELATED"/>
    <property type="match status" value="1"/>
</dbReference>
<comment type="caution">
    <text evidence="6">The sequence shown here is derived from an EMBL/GenBank/DDBJ whole genome shotgun (WGS) entry which is preliminary data.</text>
</comment>
<dbReference type="PROSITE" id="PS50932">
    <property type="entry name" value="HTH_LACI_2"/>
    <property type="match status" value="1"/>
</dbReference>
<organism evidence="6 7">
    <name type="scientific">Bosea rubneri</name>
    <dbReference type="NCBI Taxonomy" id="3075434"/>
    <lineage>
        <taxon>Bacteria</taxon>
        <taxon>Pseudomonadati</taxon>
        <taxon>Pseudomonadota</taxon>
        <taxon>Alphaproteobacteria</taxon>
        <taxon>Hyphomicrobiales</taxon>
        <taxon>Boseaceae</taxon>
        <taxon>Bosea</taxon>
    </lineage>
</organism>
<evidence type="ECO:0000313" key="6">
    <source>
        <dbReference type="EMBL" id="MDU0341877.1"/>
    </source>
</evidence>
<dbReference type="InterPro" id="IPR028082">
    <property type="entry name" value="Peripla_BP_I"/>
</dbReference>
<dbReference type="Gene3D" id="3.40.50.2300">
    <property type="match status" value="2"/>
</dbReference>
<evidence type="ECO:0000256" key="3">
    <source>
        <dbReference type="ARBA" id="ARBA00023125"/>
    </source>
</evidence>
<protein>
    <submittedName>
        <fullName evidence="6">LacI family DNA-binding transcriptional regulator</fullName>
    </submittedName>
</protein>
<evidence type="ECO:0000256" key="2">
    <source>
        <dbReference type="ARBA" id="ARBA00023015"/>
    </source>
</evidence>